<organism evidence="1 2">
    <name type="scientific">Rhabditophanes sp. KR3021</name>
    <dbReference type="NCBI Taxonomy" id="114890"/>
    <lineage>
        <taxon>Eukaryota</taxon>
        <taxon>Metazoa</taxon>
        <taxon>Ecdysozoa</taxon>
        <taxon>Nematoda</taxon>
        <taxon>Chromadorea</taxon>
        <taxon>Rhabditida</taxon>
        <taxon>Tylenchina</taxon>
        <taxon>Panagrolaimomorpha</taxon>
        <taxon>Strongyloidoidea</taxon>
        <taxon>Alloionematidae</taxon>
        <taxon>Rhabditophanes</taxon>
    </lineage>
</organism>
<protein>
    <submittedName>
        <fullName evidence="2">F-box domain-containing protein</fullName>
    </submittedName>
</protein>
<dbReference type="WBParaSite" id="RSKR_0001068500.1">
    <property type="protein sequence ID" value="RSKR_0001068500.1"/>
    <property type="gene ID" value="RSKR_0001068500"/>
</dbReference>
<reference evidence="2" key="1">
    <citation type="submission" date="2016-11" db="UniProtKB">
        <authorList>
            <consortium name="WormBaseParasite"/>
        </authorList>
    </citation>
    <scope>IDENTIFICATION</scope>
    <source>
        <strain evidence="2">KR3021</strain>
    </source>
</reference>
<dbReference type="Proteomes" id="UP000095286">
    <property type="component" value="Unplaced"/>
</dbReference>
<accession>A0AC35UDY3</accession>
<evidence type="ECO:0000313" key="2">
    <source>
        <dbReference type="WBParaSite" id="RSKR_0001068500.1"/>
    </source>
</evidence>
<proteinExistence type="predicted"/>
<sequence length="398" mass="45108">MTPNGSATTLFTLPVEMQQHIFSYIPAEDLLSNLRLTTTKMWSILNPEEKYWQVRNKNVNHLIPYDHNFTQDCLGHAKAAYGIEKIKDNVVRGYNKKMVTKSHIATIDSIKLINYGELDLVLTGGRDRTIVMRGLSGYRNYDELLIDDPPAFEYKEAHNGWISKIEYGQNMKAISVGWDGKIVVWDMNNSGLTPIKKHTGFAAYVDCVTTGPSTALCSCMDKSIVVYDMRATLKVQARMYHQHRTITKLAMDPDSNYGYSFGEDNQLICFDKRTWSTVSSLTIEKGSHSMAVYGETLAFGKVNGSINFYNTRNFNECDNVFMSESRAAIKNIKMSAGHIAFTRAHGNHLEVYTYGQKRRENLAKFLSQTEICSIDYSHGEFVYSEGSGDVHFCLSTRM</sequence>
<name>A0AC35UDY3_9BILA</name>
<evidence type="ECO:0000313" key="1">
    <source>
        <dbReference type="Proteomes" id="UP000095286"/>
    </source>
</evidence>